<dbReference type="InterPro" id="IPR027417">
    <property type="entry name" value="P-loop_NTPase"/>
</dbReference>
<keyword evidence="1" id="KW-0808">Transferase</keyword>
<dbReference type="AlphaFoldDB" id="A0A9W6CY24"/>
<name>A0A9W6CY24_9BACT</name>
<dbReference type="Pfam" id="PF16575">
    <property type="entry name" value="CLP1_P"/>
    <property type="match status" value="1"/>
</dbReference>
<keyword evidence="4" id="KW-0067">ATP-binding</keyword>
<dbReference type="GO" id="GO:0051731">
    <property type="term" value="F:polynucleotide 5'-hydroxyl-kinase activity"/>
    <property type="evidence" value="ECO:0007669"/>
    <property type="project" value="InterPro"/>
</dbReference>
<evidence type="ECO:0000256" key="4">
    <source>
        <dbReference type="ARBA" id="ARBA00022840"/>
    </source>
</evidence>
<evidence type="ECO:0000259" key="5">
    <source>
        <dbReference type="Pfam" id="PF16575"/>
    </source>
</evidence>
<protein>
    <submittedName>
        <fullName evidence="6">Polyhydroxyalkanoate depolymerase</fullName>
    </submittedName>
</protein>
<evidence type="ECO:0000256" key="2">
    <source>
        <dbReference type="ARBA" id="ARBA00022741"/>
    </source>
</evidence>
<dbReference type="RefSeq" id="WP_281793192.1">
    <property type="nucleotide sequence ID" value="NZ_BSDR01000001.1"/>
</dbReference>
<dbReference type="Proteomes" id="UP001144372">
    <property type="component" value="Unassembled WGS sequence"/>
</dbReference>
<accession>A0A9W6CY24</accession>
<dbReference type="Gene3D" id="3.40.50.300">
    <property type="entry name" value="P-loop containing nucleotide triphosphate hydrolases"/>
    <property type="match status" value="1"/>
</dbReference>
<keyword evidence="2" id="KW-0547">Nucleotide-binding</keyword>
<keyword evidence="3" id="KW-0418">Kinase</keyword>
<dbReference type="PANTHER" id="PTHR12755:SF3">
    <property type="entry name" value="POLYNUCLEOTIDE 5'-HYDROXYL-KINASE NOL9"/>
    <property type="match status" value="1"/>
</dbReference>
<organism evidence="6 7">
    <name type="scientific">Desulforhabdus amnigena</name>
    <dbReference type="NCBI Taxonomy" id="40218"/>
    <lineage>
        <taxon>Bacteria</taxon>
        <taxon>Pseudomonadati</taxon>
        <taxon>Thermodesulfobacteriota</taxon>
        <taxon>Syntrophobacteria</taxon>
        <taxon>Syntrophobacterales</taxon>
        <taxon>Syntrophobacteraceae</taxon>
        <taxon>Desulforhabdus</taxon>
    </lineage>
</organism>
<evidence type="ECO:0000313" key="6">
    <source>
        <dbReference type="EMBL" id="GLI33916.1"/>
    </source>
</evidence>
<comment type="caution">
    <text evidence="6">The sequence shown here is derived from an EMBL/GenBank/DDBJ whole genome shotgun (WGS) entry which is preliminary data.</text>
</comment>
<keyword evidence="7" id="KW-1185">Reference proteome</keyword>
<gene>
    <name evidence="6" type="ORF">DAMNIGENAA_13490</name>
</gene>
<feature type="domain" description="Clp1 P-loop" evidence="5">
    <location>
        <begin position="33"/>
        <end position="211"/>
    </location>
</feature>
<dbReference type="GO" id="GO:0006396">
    <property type="term" value="P:RNA processing"/>
    <property type="evidence" value="ECO:0007669"/>
    <property type="project" value="InterPro"/>
</dbReference>
<dbReference type="EMBL" id="BSDR01000001">
    <property type="protein sequence ID" value="GLI33916.1"/>
    <property type="molecule type" value="Genomic_DNA"/>
</dbReference>
<dbReference type="GO" id="GO:0005524">
    <property type="term" value="F:ATP binding"/>
    <property type="evidence" value="ECO:0007669"/>
    <property type="project" value="UniProtKB-KW"/>
</dbReference>
<evidence type="ECO:0000256" key="1">
    <source>
        <dbReference type="ARBA" id="ARBA00022679"/>
    </source>
</evidence>
<sequence>MDKLPPLPVDLDVPEEWQGFDRSALSGTVMLVGATDSGKSTLARWLLEKACRRGQNAAWLDGDLGQSSLGIPGTLNLVTRAGESSEVVERASFFVGSSSPRGHMLQVLTGLCRLRDFARAKGADPVFIDTSGLVAQEYGGGALKEWEVELLTPTAVIALQQGRELEHLLLPWRHDPRLKLHVLPVSVGVRRRSPQERAERRRILFRRFFDGAGTLRIYKGQKPVYGLKNAEPGCLAGLIDREGFLVGAGVVSQVLSNGLELVSPIRSPEQVALVRLGKLRIDPLTGTELQRVTTPLFGKEVEE</sequence>
<reference evidence="6" key="1">
    <citation type="submission" date="2022-12" db="EMBL/GenBank/DDBJ databases">
        <title>Reference genome sequencing for broad-spectrum identification of bacterial and archaeal isolates by mass spectrometry.</title>
        <authorList>
            <person name="Sekiguchi Y."/>
            <person name="Tourlousse D.M."/>
        </authorList>
    </citation>
    <scope>NUCLEOTIDE SEQUENCE</scope>
    <source>
        <strain evidence="6">ASRB1</strain>
    </source>
</reference>
<dbReference type="InterPro" id="IPR045116">
    <property type="entry name" value="Clp1/Grc3"/>
</dbReference>
<evidence type="ECO:0000256" key="3">
    <source>
        <dbReference type="ARBA" id="ARBA00022777"/>
    </source>
</evidence>
<proteinExistence type="predicted"/>
<dbReference type="SUPFAM" id="SSF52540">
    <property type="entry name" value="P-loop containing nucleoside triphosphate hydrolases"/>
    <property type="match status" value="1"/>
</dbReference>
<dbReference type="InterPro" id="IPR032319">
    <property type="entry name" value="CLP1_P"/>
</dbReference>
<dbReference type="PANTHER" id="PTHR12755">
    <property type="entry name" value="CLEAVAGE/POLYADENYLATION FACTOR IA SUBUNIT CLP1P"/>
    <property type="match status" value="1"/>
</dbReference>
<evidence type="ECO:0000313" key="7">
    <source>
        <dbReference type="Proteomes" id="UP001144372"/>
    </source>
</evidence>